<name>A0AAV4RH87_9ARAC</name>
<protein>
    <submittedName>
        <fullName evidence="1">Uncharacterized protein</fullName>
    </submittedName>
</protein>
<reference evidence="1 2" key="1">
    <citation type="submission" date="2021-06" db="EMBL/GenBank/DDBJ databases">
        <title>Caerostris darwini draft genome.</title>
        <authorList>
            <person name="Kono N."/>
            <person name="Arakawa K."/>
        </authorList>
    </citation>
    <scope>NUCLEOTIDE SEQUENCE [LARGE SCALE GENOMIC DNA]</scope>
</reference>
<organism evidence="1 2">
    <name type="scientific">Caerostris darwini</name>
    <dbReference type="NCBI Taxonomy" id="1538125"/>
    <lineage>
        <taxon>Eukaryota</taxon>
        <taxon>Metazoa</taxon>
        <taxon>Ecdysozoa</taxon>
        <taxon>Arthropoda</taxon>
        <taxon>Chelicerata</taxon>
        <taxon>Arachnida</taxon>
        <taxon>Araneae</taxon>
        <taxon>Araneomorphae</taxon>
        <taxon>Entelegynae</taxon>
        <taxon>Araneoidea</taxon>
        <taxon>Araneidae</taxon>
        <taxon>Caerostris</taxon>
    </lineage>
</organism>
<sequence length="98" mass="11214">MTFTTHTSIFTELELNTNAPFPSKQIRACLSTLGANLRPEAFAHPVSERPLLEEAIAPLTYYRKEHNRNSGPPRACQRQECLMRPTLRVTRRFTEEVG</sequence>
<evidence type="ECO:0000313" key="1">
    <source>
        <dbReference type="EMBL" id="GIY19595.1"/>
    </source>
</evidence>
<dbReference type="EMBL" id="BPLQ01006056">
    <property type="protein sequence ID" value="GIY19595.1"/>
    <property type="molecule type" value="Genomic_DNA"/>
</dbReference>
<proteinExistence type="predicted"/>
<accession>A0AAV4RH87</accession>
<gene>
    <name evidence="1" type="ORF">CDAR_274051</name>
</gene>
<keyword evidence="2" id="KW-1185">Reference proteome</keyword>
<evidence type="ECO:0000313" key="2">
    <source>
        <dbReference type="Proteomes" id="UP001054837"/>
    </source>
</evidence>
<comment type="caution">
    <text evidence="1">The sequence shown here is derived from an EMBL/GenBank/DDBJ whole genome shotgun (WGS) entry which is preliminary data.</text>
</comment>
<dbReference type="Proteomes" id="UP001054837">
    <property type="component" value="Unassembled WGS sequence"/>
</dbReference>
<dbReference type="AlphaFoldDB" id="A0AAV4RH87"/>